<evidence type="ECO:0000256" key="1">
    <source>
        <dbReference type="SAM" id="MobiDB-lite"/>
    </source>
</evidence>
<protein>
    <submittedName>
        <fullName evidence="2">Uncharacterized protein</fullName>
    </submittedName>
</protein>
<dbReference type="AlphaFoldDB" id="A0A8R1II37"/>
<feature type="region of interest" description="Disordered" evidence="1">
    <location>
        <begin position="27"/>
        <end position="62"/>
    </location>
</feature>
<evidence type="ECO:0000313" key="3">
    <source>
        <dbReference type="Proteomes" id="UP000005237"/>
    </source>
</evidence>
<dbReference type="Proteomes" id="UP000005237">
    <property type="component" value="Unassembled WGS sequence"/>
</dbReference>
<proteinExistence type="predicted"/>
<reference evidence="3" key="1">
    <citation type="submission" date="2010-08" db="EMBL/GenBank/DDBJ databases">
        <authorList>
            <consortium name="Caenorhabditis japonica Sequencing Consortium"/>
            <person name="Wilson R.K."/>
        </authorList>
    </citation>
    <scope>NUCLEOTIDE SEQUENCE [LARGE SCALE GENOMIC DNA]</scope>
    <source>
        <strain evidence="3">DF5081</strain>
    </source>
</reference>
<accession>A0A8R1II37</accession>
<evidence type="ECO:0000313" key="2">
    <source>
        <dbReference type="EnsemblMetazoa" id="CJA34321.1"/>
    </source>
</evidence>
<dbReference type="EnsemblMetazoa" id="CJA34321.1">
    <property type="protein sequence ID" value="CJA34321.1"/>
    <property type="gene ID" value="WBGene00210168"/>
</dbReference>
<name>A0A8R1II37_CAEJA</name>
<organism evidence="2 3">
    <name type="scientific">Caenorhabditis japonica</name>
    <dbReference type="NCBI Taxonomy" id="281687"/>
    <lineage>
        <taxon>Eukaryota</taxon>
        <taxon>Metazoa</taxon>
        <taxon>Ecdysozoa</taxon>
        <taxon>Nematoda</taxon>
        <taxon>Chromadorea</taxon>
        <taxon>Rhabditida</taxon>
        <taxon>Rhabditina</taxon>
        <taxon>Rhabditomorpha</taxon>
        <taxon>Rhabditoidea</taxon>
        <taxon>Rhabditidae</taxon>
        <taxon>Peloderinae</taxon>
        <taxon>Caenorhabditis</taxon>
    </lineage>
</organism>
<sequence length="91" mass="10707">MSSDQTTWIDDRYISLSYVSASDRPISLIRDDDDTDDDTSRNQPHQFLLEAEDERVEEEKEKEEEASHLLLHLFLIFVRRTDSFVACQKVD</sequence>
<reference evidence="2" key="2">
    <citation type="submission" date="2022-06" db="UniProtKB">
        <authorList>
            <consortium name="EnsemblMetazoa"/>
        </authorList>
    </citation>
    <scope>IDENTIFICATION</scope>
    <source>
        <strain evidence="2">DF5081</strain>
    </source>
</reference>
<keyword evidence="3" id="KW-1185">Reference proteome</keyword>